<evidence type="ECO:0000256" key="3">
    <source>
        <dbReference type="ARBA" id="ARBA00022991"/>
    </source>
</evidence>
<evidence type="ECO:0000259" key="4">
    <source>
        <dbReference type="PROSITE" id="PS50112"/>
    </source>
</evidence>
<dbReference type="Gene3D" id="3.30.450.20">
    <property type="entry name" value="PAS domain"/>
    <property type="match status" value="1"/>
</dbReference>
<dbReference type="AlphaFoldDB" id="A0A3B0CB13"/>
<evidence type="ECO:0000313" key="7">
    <source>
        <dbReference type="Proteomes" id="UP000276603"/>
    </source>
</evidence>
<dbReference type="Proteomes" id="UP000276603">
    <property type="component" value="Unassembled WGS sequence"/>
</dbReference>
<dbReference type="Pfam" id="PF13426">
    <property type="entry name" value="PAS_9"/>
    <property type="match status" value="1"/>
</dbReference>
<keyword evidence="7" id="KW-1185">Reference proteome</keyword>
<dbReference type="InterPro" id="IPR000014">
    <property type="entry name" value="PAS"/>
</dbReference>
<evidence type="ECO:0000313" key="6">
    <source>
        <dbReference type="EMBL" id="RKN82993.1"/>
    </source>
</evidence>
<gene>
    <name evidence="6" type="ORF">D7Z94_03890</name>
</gene>
<keyword evidence="1" id="KW-0285">Flavoprotein</keyword>
<dbReference type="InterPro" id="IPR000700">
    <property type="entry name" value="PAS-assoc_C"/>
</dbReference>
<organism evidence="6 7">
    <name type="scientific">Ulvibacterium marinum</name>
    <dbReference type="NCBI Taxonomy" id="2419782"/>
    <lineage>
        <taxon>Bacteria</taxon>
        <taxon>Pseudomonadati</taxon>
        <taxon>Bacteroidota</taxon>
        <taxon>Flavobacteriia</taxon>
        <taxon>Flavobacteriales</taxon>
        <taxon>Flavobacteriaceae</taxon>
        <taxon>Ulvibacterium</taxon>
    </lineage>
</organism>
<keyword evidence="3" id="KW-0157">Chromophore</keyword>
<dbReference type="PANTHER" id="PTHR47429:SF2">
    <property type="entry name" value="PROTEIN TWIN LOV 1"/>
    <property type="match status" value="1"/>
</dbReference>
<dbReference type="PROSITE" id="PS50113">
    <property type="entry name" value="PAC"/>
    <property type="match status" value="1"/>
</dbReference>
<dbReference type="PROSITE" id="PS50112">
    <property type="entry name" value="PAS"/>
    <property type="match status" value="1"/>
</dbReference>
<keyword evidence="2" id="KW-0288">FMN</keyword>
<evidence type="ECO:0000256" key="1">
    <source>
        <dbReference type="ARBA" id="ARBA00022630"/>
    </source>
</evidence>
<comment type="caution">
    <text evidence="6">The sequence shown here is derived from an EMBL/GenBank/DDBJ whole genome shotgun (WGS) entry which is preliminary data.</text>
</comment>
<sequence>MDEIKNYDTAAHKFYNSQIISSLPLISWDFHATHFQKVCKDHADVFQLKKLAQTNKWSTLLELDDKLIRQDYVIVVTDSHLKIVHATQNILEMNGYMPKEIIGKKPKMFQGKDTCTQTSEEIGRAVRQRKPFEAVVLNYRKNGSSYKCWIKGEPIYDIYGEVVNFIAYEKEVA</sequence>
<evidence type="ECO:0000259" key="5">
    <source>
        <dbReference type="PROSITE" id="PS50113"/>
    </source>
</evidence>
<feature type="domain" description="PAS" evidence="4">
    <location>
        <begin position="74"/>
        <end position="104"/>
    </location>
</feature>
<proteinExistence type="predicted"/>
<accession>A0A3B0CB13</accession>
<dbReference type="OrthoDB" id="5760647at2"/>
<dbReference type="EMBL" id="RBCJ01000001">
    <property type="protein sequence ID" value="RKN82993.1"/>
    <property type="molecule type" value="Genomic_DNA"/>
</dbReference>
<dbReference type="PANTHER" id="PTHR47429">
    <property type="entry name" value="PROTEIN TWIN LOV 1"/>
    <property type="match status" value="1"/>
</dbReference>
<dbReference type="CDD" id="cd00130">
    <property type="entry name" value="PAS"/>
    <property type="match status" value="1"/>
</dbReference>
<dbReference type="SUPFAM" id="SSF55785">
    <property type="entry name" value="PYP-like sensor domain (PAS domain)"/>
    <property type="match status" value="1"/>
</dbReference>
<dbReference type="NCBIfam" id="TIGR00229">
    <property type="entry name" value="sensory_box"/>
    <property type="match status" value="1"/>
</dbReference>
<name>A0A3B0CB13_9FLAO</name>
<dbReference type="InterPro" id="IPR035965">
    <property type="entry name" value="PAS-like_dom_sf"/>
</dbReference>
<protein>
    <submittedName>
        <fullName evidence="6">PAS domain-containing protein</fullName>
    </submittedName>
</protein>
<reference evidence="6 7" key="1">
    <citation type="submission" date="2018-10" db="EMBL/GenBank/DDBJ databases">
        <title>Ulvibacterium marinum gen. nov., sp. nov., a novel marine bacterium of the family Flavobacteriaceae, isolated from a culture of the green alga Ulva prolifera.</title>
        <authorList>
            <person name="Zhang Z."/>
        </authorList>
    </citation>
    <scope>NUCLEOTIDE SEQUENCE [LARGE SCALE GENOMIC DNA]</scope>
    <source>
        <strain evidence="6 7">CCMM003</strain>
    </source>
</reference>
<feature type="domain" description="PAC" evidence="5">
    <location>
        <begin position="130"/>
        <end position="173"/>
    </location>
</feature>
<dbReference type="RefSeq" id="WP_120710200.1">
    <property type="nucleotide sequence ID" value="NZ_RBCJ01000001.1"/>
</dbReference>
<evidence type="ECO:0000256" key="2">
    <source>
        <dbReference type="ARBA" id="ARBA00022643"/>
    </source>
</evidence>